<reference evidence="3" key="1">
    <citation type="journal article" date="2011" name="Proc. Natl. Acad. Sci. U.S.A.">
        <title>Obligate biotrophy features unraveled by the genomic analysis of rust fungi.</title>
        <authorList>
            <person name="Duplessis S."/>
            <person name="Cuomo C.A."/>
            <person name="Lin Y.-C."/>
            <person name="Aerts A."/>
            <person name="Tisserant E."/>
            <person name="Veneault-Fourrey C."/>
            <person name="Joly D.L."/>
            <person name="Hacquard S."/>
            <person name="Amselem J."/>
            <person name="Cantarel B.L."/>
            <person name="Chiu R."/>
            <person name="Coutinho P.M."/>
            <person name="Feau N."/>
            <person name="Field M."/>
            <person name="Frey P."/>
            <person name="Gelhaye E."/>
            <person name="Goldberg J."/>
            <person name="Grabherr M.G."/>
            <person name="Kodira C.D."/>
            <person name="Kohler A."/>
            <person name="Kuees U."/>
            <person name="Lindquist E.A."/>
            <person name="Lucas S.M."/>
            <person name="Mago R."/>
            <person name="Mauceli E."/>
            <person name="Morin E."/>
            <person name="Murat C."/>
            <person name="Pangilinan J.L."/>
            <person name="Park R."/>
            <person name="Pearson M."/>
            <person name="Quesneville H."/>
            <person name="Rouhier N."/>
            <person name="Sakthikumar S."/>
            <person name="Salamov A.A."/>
            <person name="Schmutz J."/>
            <person name="Selles B."/>
            <person name="Shapiro H."/>
            <person name="Tanguay P."/>
            <person name="Tuskan G.A."/>
            <person name="Henrissat B."/>
            <person name="Van de Peer Y."/>
            <person name="Rouze P."/>
            <person name="Ellis J.G."/>
            <person name="Dodds P.N."/>
            <person name="Schein J.E."/>
            <person name="Zhong S."/>
            <person name="Hamelin R.C."/>
            <person name="Grigoriev I.V."/>
            <person name="Szabo L.J."/>
            <person name="Martin F."/>
        </authorList>
    </citation>
    <scope>NUCLEOTIDE SEQUENCE [LARGE SCALE GENOMIC DNA]</scope>
    <source>
        <strain evidence="3">98AG31 / pathotype 3-4-7</strain>
    </source>
</reference>
<dbReference type="GeneID" id="18924613"/>
<dbReference type="RefSeq" id="XP_007416778.1">
    <property type="nucleotide sequence ID" value="XM_007416716.1"/>
</dbReference>
<sequence length="421" mass="47228">MKVLRFSYIKNCATKAKNWFAVTARRFHASRQTRNPSFSSCHPPVSVPSSDVQILPPTLPRSSTPPNSTSTNDIIEQVTPHLYGTINCYTMLSIPYTSTPTAPTTPMSIDTTSPMSIDTTSLLTPQFCDPTTHYTIASTSHRSIPRFASRSPMTPFTRTSIPSDESSQTSMVSTRANPAGQNIFQQIVSIHRLSPSPSFSRQPSLVIDASPPDCLTQLAPRTPRPYAYISPQDSFVPLSPPAYHTPLKRSFSYSVDDDLNAPRTYKRNKLNNKQSFSLPMSHECNSEDYEDDYLNAPQTYKRNKLDNKRSFSLPMSHESNSEDSDSLAPLPARLPLFRKRPFSALMNDDQPELPIPNIECLVLLLQAYKRYKMSSRVRLYMADAFPAPSSSRYQHGWCLDQNKAPVFWASCPTAEMSSVPH</sequence>
<evidence type="ECO:0000313" key="3">
    <source>
        <dbReference type="Proteomes" id="UP000001072"/>
    </source>
</evidence>
<feature type="region of interest" description="Disordered" evidence="1">
    <location>
        <begin position="146"/>
        <end position="168"/>
    </location>
</feature>
<dbReference type="Proteomes" id="UP000001072">
    <property type="component" value="Unassembled WGS sequence"/>
</dbReference>
<evidence type="ECO:0000256" key="1">
    <source>
        <dbReference type="SAM" id="MobiDB-lite"/>
    </source>
</evidence>
<dbReference type="VEuPathDB" id="FungiDB:MELLADRAFT_112229"/>
<feature type="region of interest" description="Disordered" evidence="1">
    <location>
        <begin position="32"/>
        <end position="72"/>
    </location>
</feature>
<keyword evidence="3" id="KW-1185">Reference proteome</keyword>
<dbReference type="HOGENOM" id="CLU_801884_0_0_1"/>
<gene>
    <name evidence="2" type="ORF">MELLADRAFT_112229</name>
</gene>
<feature type="compositionally biased region" description="Polar residues" evidence="1">
    <location>
        <begin position="151"/>
        <end position="168"/>
    </location>
</feature>
<dbReference type="InParanoid" id="F4S5S7"/>
<organism evidence="3">
    <name type="scientific">Melampsora larici-populina (strain 98AG31 / pathotype 3-4-7)</name>
    <name type="common">Poplar leaf rust fungus</name>
    <dbReference type="NCBI Taxonomy" id="747676"/>
    <lineage>
        <taxon>Eukaryota</taxon>
        <taxon>Fungi</taxon>
        <taxon>Dikarya</taxon>
        <taxon>Basidiomycota</taxon>
        <taxon>Pucciniomycotina</taxon>
        <taxon>Pucciniomycetes</taxon>
        <taxon>Pucciniales</taxon>
        <taxon>Melampsoraceae</taxon>
        <taxon>Melampsora</taxon>
    </lineage>
</organism>
<dbReference type="eggNOG" id="ENOG502QQDI">
    <property type="taxonomic scope" value="Eukaryota"/>
</dbReference>
<evidence type="ECO:0000313" key="2">
    <source>
        <dbReference type="EMBL" id="EGF99950.1"/>
    </source>
</evidence>
<dbReference type="AlphaFoldDB" id="F4S5S7"/>
<name>F4S5S7_MELLP</name>
<feature type="region of interest" description="Disordered" evidence="1">
    <location>
        <begin position="305"/>
        <end position="327"/>
    </location>
</feature>
<protein>
    <submittedName>
        <fullName evidence="2">Uncharacterized protein</fullName>
    </submittedName>
</protein>
<proteinExistence type="predicted"/>
<dbReference type="EMBL" id="GL883152">
    <property type="protein sequence ID" value="EGF99950.1"/>
    <property type="molecule type" value="Genomic_DNA"/>
</dbReference>
<feature type="compositionally biased region" description="Low complexity" evidence="1">
    <location>
        <begin position="36"/>
        <end position="72"/>
    </location>
</feature>
<dbReference type="KEGG" id="mlr:MELLADRAFT_112229"/>
<accession>F4S5S7</accession>